<dbReference type="InterPro" id="IPR011856">
    <property type="entry name" value="tRNA_endonuc-like_dom_sf"/>
</dbReference>
<dbReference type="PANTHER" id="PTHR34039">
    <property type="entry name" value="UPF0102 PROTEIN YRAN"/>
    <property type="match status" value="1"/>
</dbReference>
<reference evidence="3 4" key="1">
    <citation type="journal article" date="2014" name="Int. J. Syst. Evol. Microbiol.">
        <title>Complete genome sequence of Corynebacterium casei LMG S-19264T (=DSM 44701T), isolated from a smear-ripened cheese.</title>
        <authorList>
            <consortium name="US DOE Joint Genome Institute (JGI-PGF)"/>
            <person name="Walter F."/>
            <person name="Albersmeier A."/>
            <person name="Kalinowski J."/>
            <person name="Ruckert C."/>
        </authorList>
    </citation>
    <scope>NUCLEOTIDE SEQUENCE [LARGE SCALE GENOMIC DNA]</scope>
    <source>
        <strain evidence="3 4">CCM 8669</strain>
    </source>
</reference>
<evidence type="ECO:0000256" key="1">
    <source>
        <dbReference type="ARBA" id="ARBA00006738"/>
    </source>
</evidence>
<dbReference type="AlphaFoldDB" id="A0A917MQT6"/>
<evidence type="ECO:0000313" key="3">
    <source>
        <dbReference type="EMBL" id="GGH58571.1"/>
    </source>
</evidence>
<dbReference type="CDD" id="cd20736">
    <property type="entry name" value="PoNe_Nuclease"/>
    <property type="match status" value="1"/>
</dbReference>
<protein>
    <recommendedName>
        <fullName evidence="2">UPF0102 protein GCM10007359_04920</fullName>
    </recommendedName>
</protein>
<dbReference type="InterPro" id="IPR011335">
    <property type="entry name" value="Restrct_endonuc-II-like"/>
</dbReference>
<accession>A0A917MQT6</accession>
<dbReference type="GO" id="GO:0003676">
    <property type="term" value="F:nucleic acid binding"/>
    <property type="evidence" value="ECO:0007669"/>
    <property type="project" value="InterPro"/>
</dbReference>
<evidence type="ECO:0000256" key="2">
    <source>
        <dbReference type="HAMAP-Rule" id="MF_00048"/>
    </source>
</evidence>
<dbReference type="InterPro" id="IPR003509">
    <property type="entry name" value="UPF0102_YraN-like"/>
</dbReference>
<dbReference type="Pfam" id="PF02021">
    <property type="entry name" value="UPF0102"/>
    <property type="match status" value="1"/>
</dbReference>
<dbReference type="Gene3D" id="3.40.1350.10">
    <property type="match status" value="1"/>
</dbReference>
<gene>
    <name evidence="3" type="ORF">GCM10007359_04920</name>
</gene>
<comment type="caution">
    <text evidence="3">The sequence shown here is derived from an EMBL/GenBank/DDBJ whole genome shotgun (WGS) entry which is preliminary data.</text>
</comment>
<comment type="similarity">
    <text evidence="1 2">Belongs to the UPF0102 family.</text>
</comment>
<dbReference type="EMBL" id="BMDC01000001">
    <property type="protein sequence ID" value="GGH58571.1"/>
    <property type="molecule type" value="Genomic_DNA"/>
</dbReference>
<dbReference type="HAMAP" id="MF_00048">
    <property type="entry name" value="UPF0102"/>
    <property type="match status" value="1"/>
</dbReference>
<proteinExistence type="inferred from homology"/>
<dbReference type="Proteomes" id="UP000600171">
    <property type="component" value="Unassembled WGS sequence"/>
</dbReference>
<sequence>MPKLVSIALARKGTTVKVDTVFESRQATNHNRSLGAWGENLAVSLLEAQGYRLIERNWRPSAEALAASGRPNPRGEIDAVMLAPEGELVFLEVKTRSSASSGHPLEAIVARKAQKLRQLAYSWLDSPSPVHFTALRIDAVAITGSPQTFCFEHLKAVA</sequence>
<name>A0A917MQT6_9MICC</name>
<dbReference type="SUPFAM" id="SSF52980">
    <property type="entry name" value="Restriction endonuclease-like"/>
    <property type="match status" value="1"/>
</dbReference>
<dbReference type="PANTHER" id="PTHR34039:SF1">
    <property type="entry name" value="UPF0102 PROTEIN YRAN"/>
    <property type="match status" value="1"/>
</dbReference>
<keyword evidence="4" id="KW-1185">Reference proteome</keyword>
<evidence type="ECO:0000313" key="4">
    <source>
        <dbReference type="Proteomes" id="UP000600171"/>
    </source>
</evidence>
<organism evidence="3 4">
    <name type="scientific">Rothia aerolata</name>
    <dbReference type="NCBI Taxonomy" id="1812262"/>
    <lineage>
        <taxon>Bacteria</taxon>
        <taxon>Bacillati</taxon>
        <taxon>Actinomycetota</taxon>
        <taxon>Actinomycetes</taxon>
        <taxon>Micrococcales</taxon>
        <taxon>Micrococcaceae</taxon>
        <taxon>Rothia</taxon>
    </lineage>
</organism>